<dbReference type="InterPro" id="IPR033469">
    <property type="entry name" value="CYTH-like_dom_sf"/>
</dbReference>
<name>A0ABU5N1Z9_9BACT</name>
<comment type="caution">
    <text evidence="2">The sequence shown here is derived from an EMBL/GenBank/DDBJ whole genome shotgun (WGS) entry which is preliminary data.</text>
</comment>
<accession>A0ABU5N1Z9</accession>
<sequence length="154" mass="17828">MAVEIERKFLVVSDAWKSSVVESSICRQGYLVTDPKKTVRVRVMGDQGFLTVKGATDGFSRMEFEYEIDLADANYMLMLCEQLVEKTRHYIEHDGLTWELDVFEGLNAGLVMAEVELESETQHFEKPVWAGEEVSEDERYFNGYLSKHPFSQWK</sequence>
<feature type="domain" description="CYTH" evidence="1">
    <location>
        <begin position="2"/>
        <end position="147"/>
    </location>
</feature>
<dbReference type="Proteomes" id="UP001290861">
    <property type="component" value="Unassembled WGS sequence"/>
</dbReference>
<dbReference type="Gene3D" id="2.40.320.10">
    <property type="entry name" value="Hypothetical Protein Pfu-838710-001"/>
    <property type="match status" value="1"/>
</dbReference>
<keyword evidence="3" id="KW-1185">Reference proteome</keyword>
<proteinExistence type="predicted"/>
<evidence type="ECO:0000313" key="2">
    <source>
        <dbReference type="EMBL" id="MDZ8120453.1"/>
    </source>
</evidence>
<evidence type="ECO:0000259" key="1">
    <source>
        <dbReference type="PROSITE" id="PS51707"/>
    </source>
</evidence>
<dbReference type="CDD" id="cd07891">
    <property type="entry name" value="CYTH-like_CthTTM-like_1"/>
    <property type="match status" value="1"/>
</dbReference>
<dbReference type="PIRSF" id="PIRSF016487">
    <property type="entry name" value="CYTH_UCP016487"/>
    <property type="match status" value="1"/>
</dbReference>
<dbReference type="InterPro" id="IPR023577">
    <property type="entry name" value="CYTH_domain"/>
</dbReference>
<dbReference type="SMART" id="SM01118">
    <property type="entry name" value="CYTH"/>
    <property type="match status" value="1"/>
</dbReference>
<dbReference type="InterPro" id="IPR012042">
    <property type="entry name" value="NeuTTM/CthTTM-like"/>
</dbReference>
<dbReference type="PANTHER" id="PTHR40114:SF1">
    <property type="entry name" value="SLR0698 PROTEIN"/>
    <property type="match status" value="1"/>
</dbReference>
<evidence type="ECO:0000313" key="3">
    <source>
        <dbReference type="Proteomes" id="UP001290861"/>
    </source>
</evidence>
<dbReference type="PROSITE" id="PS51707">
    <property type="entry name" value="CYTH"/>
    <property type="match status" value="1"/>
</dbReference>
<dbReference type="Pfam" id="PF01928">
    <property type="entry name" value="CYTH"/>
    <property type="match status" value="1"/>
</dbReference>
<dbReference type="SUPFAM" id="SSF55154">
    <property type="entry name" value="CYTH-like phosphatases"/>
    <property type="match status" value="1"/>
</dbReference>
<dbReference type="EMBL" id="JARVCO010000012">
    <property type="protein sequence ID" value="MDZ8120453.1"/>
    <property type="molecule type" value="Genomic_DNA"/>
</dbReference>
<dbReference type="RefSeq" id="WP_322610226.1">
    <property type="nucleotide sequence ID" value="NZ_JARVCO010000012.1"/>
</dbReference>
<organism evidence="2 3">
    <name type="scientific">Pontiella agarivorans</name>
    <dbReference type="NCBI Taxonomy" id="3038953"/>
    <lineage>
        <taxon>Bacteria</taxon>
        <taxon>Pseudomonadati</taxon>
        <taxon>Kiritimatiellota</taxon>
        <taxon>Kiritimatiellia</taxon>
        <taxon>Kiritimatiellales</taxon>
        <taxon>Pontiellaceae</taxon>
        <taxon>Pontiella</taxon>
    </lineage>
</organism>
<protein>
    <submittedName>
        <fullName evidence="2">CYTH domain-containing protein</fullName>
    </submittedName>
</protein>
<gene>
    <name evidence="2" type="ORF">P9H32_17630</name>
</gene>
<reference evidence="2 3" key="1">
    <citation type="journal article" date="2024" name="Appl. Environ. Microbiol.">
        <title>Pontiella agarivorans sp. nov., a novel marine anaerobic bacterium capable of degrading macroalgal polysaccharides and fixing nitrogen.</title>
        <authorList>
            <person name="Liu N."/>
            <person name="Kivenson V."/>
            <person name="Peng X."/>
            <person name="Cui Z."/>
            <person name="Lankiewicz T.S."/>
            <person name="Gosselin K.M."/>
            <person name="English C.J."/>
            <person name="Blair E.M."/>
            <person name="O'Malley M.A."/>
            <person name="Valentine D.L."/>
        </authorList>
    </citation>
    <scope>NUCLEOTIDE SEQUENCE [LARGE SCALE GENOMIC DNA]</scope>
    <source>
        <strain evidence="2 3">NLcol2</strain>
    </source>
</reference>
<dbReference type="PANTHER" id="PTHR40114">
    <property type="entry name" value="SLR0698 PROTEIN"/>
    <property type="match status" value="1"/>
</dbReference>